<dbReference type="OrthoDB" id="245563at2759"/>
<organism evidence="1 2">
    <name type="scientific">Aspergillus eucalypticola (strain CBS 122712 / IBT 29274)</name>
    <dbReference type="NCBI Taxonomy" id="1448314"/>
    <lineage>
        <taxon>Eukaryota</taxon>
        <taxon>Fungi</taxon>
        <taxon>Dikarya</taxon>
        <taxon>Ascomycota</taxon>
        <taxon>Pezizomycotina</taxon>
        <taxon>Eurotiomycetes</taxon>
        <taxon>Eurotiomycetidae</taxon>
        <taxon>Eurotiales</taxon>
        <taxon>Aspergillaceae</taxon>
        <taxon>Aspergillus</taxon>
        <taxon>Aspergillus subgen. Circumdati</taxon>
    </lineage>
</organism>
<name>A0A317WG50_ASPEC</name>
<dbReference type="VEuPathDB" id="FungiDB:BO83DRAFT_374204"/>
<dbReference type="InterPro" id="IPR044730">
    <property type="entry name" value="RNase_H-like_dom_plant"/>
</dbReference>
<evidence type="ECO:0000313" key="2">
    <source>
        <dbReference type="Proteomes" id="UP000246171"/>
    </source>
</evidence>
<gene>
    <name evidence="1" type="ORF">BO83DRAFT_374204</name>
</gene>
<dbReference type="GeneID" id="37052095"/>
<dbReference type="SUPFAM" id="SSF53098">
    <property type="entry name" value="Ribonuclease H-like"/>
    <property type="match status" value="1"/>
</dbReference>
<reference evidence="1" key="1">
    <citation type="submission" date="2016-12" db="EMBL/GenBank/DDBJ databases">
        <title>The genomes of Aspergillus section Nigri reveals drivers in fungal speciation.</title>
        <authorList>
            <consortium name="DOE Joint Genome Institute"/>
            <person name="Vesth T.C."/>
            <person name="Nybo J."/>
            <person name="Theobald S."/>
            <person name="Brandl J."/>
            <person name="Frisvad J.C."/>
            <person name="Nielsen K.F."/>
            <person name="Lyhne E.K."/>
            <person name="Kogle M.E."/>
            <person name="Kuo A."/>
            <person name="Riley R."/>
            <person name="Clum A."/>
            <person name="Nolan M."/>
            <person name="Lipzen A."/>
            <person name="Salamov A."/>
            <person name="Henrissat B."/>
            <person name="Wiebenga A."/>
            <person name="De vries R.P."/>
            <person name="Grigoriev I.V."/>
            <person name="Mortensen U.H."/>
            <person name="Andersen M.R."/>
            <person name="Baker S.E."/>
        </authorList>
    </citation>
    <scope>NUCLEOTIDE SEQUENCE</scope>
    <source>
        <strain evidence="1">CBS 122712</strain>
    </source>
</reference>
<dbReference type="CDD" id="cd06222">
    <property type="entry name" value="RNase_H_like"/>
    <property type="match status" value="1"/>
</dbReference>
<dbReference type="Proteomes" id="UP000246171">
    <property type="component" value="Unassembled WGS sequence"/>
</dbReference>
<protein>
    <recommendedName>
        <fullName evidence="3">RNase H type-1 domain-containing protein</fullName>
    </recommendedName>
</protein>
<sequence length="109" mass="12552">MEYLGKTLKIVTIPSIILGLGMALKRSQQLISDPRLDVTIYSDSTYVVVLDSRLKEKGDVQYVWFQREENQYADKLCNDLMNTIYFVERLCNSLKNARCDVQSSSFDDS</sequence>
<accession>A0A317WG50</accession>
<dbReference type="InterPro" id="IPR012337">
    <property type="entry name" value="RNaseH-like_sf"/>
</dbReference>
<dbReference type="EMBL" id="MSFU01000001">
    <property type="protein sequence ID" value="PWY85444.1"/>
    <property type="molecule type" value="Genomic_DNA"/>
</dbReference>
<comment type="caution">
    <text evidence="1">The sequence shown here is derived from an EMBL/GenBank/DDBJ whole genome shotgun (WGS) entry which is preliminary data.</text>
</comment>
<keyword evidence="2" id="KW-1185">Reference proteome</keyword>
<proteinExistence type="predicted"/>
<dbReference type="AlphaFoldDB" id="A0A317WG50"/>
<evidence type="ECO:0008006" key="3">
    <source>
        <dbReference type="Google" id="ProtNLM"/>
    </source>
</evidence>
<dbReference type="RefSeq" id="XP_025393364.1">
    <property type="nucleotide sequence ID" value="XM_025530133.1"/>
</dbReference>
<evidence type="ECO:0000313" key="1">
    <source>
        <dbReference type="EMBL" id="PWY85444.1"/>
    </source>
</evidence>